<dbReference type="GO" id="GO:0005634">
    <property type="term" value="C:nucleus"/>
    <property type="evidence" value="ECO:0007669"/>
    <property type="project" value="TreeGrafter"/>
</dbReference>
<dbReference type="GO" id="GO:0006974">
    <property type="term" value="P:DNA damage response"/>
    <property type="evidence" value="ECO:0007669"/>
    <property type="project" value="TreeGrafter"/>
</dbReference>
<dbReference type="OMA" id="QVCERQM"/>
<dbReference type="GO" id="GO:0006260">
    <property type="term" value="P:DNA replication"/>
    <property type="evidence" value="ECO:0007669"/>
    <property type="project" value="TreeGrafter"/>
</dbReference>
<dbReference type="InterPro" id="IPR019447">
    <property type="entry name" value="DNA/RNA-bd_Kin17_WH-like_dom"/>
</dbReference>
<gene>
    <name evidence="7" type="ORF">CONPUDRAFT_165386</name>
</gene>
<dbReference type="KEGG" id="cput:CONPUDRAFT_165386"/>
<dbReference type="Pfam" id="PF10357">
    <property type="entry name" value="WH_KIN17"/>
    <property type="match status" value="1"/>
</dbReference>
<dbReference type="PANTHER" id="PTHR12805">
    <property type="entry name" value="KIN17 KIN, ANTIGENIC DETERMINANT OF RECA PROTEIN HOMOLOG"/>
    <property type="match status" value="1"/>
</dbReference>
<feature type="compositionally biased region" description="Basic and acidic residues" evidence="5">
    <location>
        <begin position="206"/>
        <end position="217"/>
    </location>
</feature>
<keyword evidence="3" id="KW-0863">Zinc-finger</keyword>
<comment type="caution">
    <text evidence="7">The sequence shown here is derived from an EMBL/GenBank/DDBJ whole genome shotgun (WGS) entry which is preliminary data.</text>
</comment>
<feature type="compositionally biased region" description="Low complexity" evidence="5">
    <location>
        <begin position="266"/>
        <end position="279"/>
    </location>
</feature>
<dbReference type="FunFam" id="1.10.10.2030:FF:000001">
    <property type="entry name" value="DNA/RNA-binding protein KIN17, putative"/>
    <property type="match status" value="1"/>
</dbReference>
<dbReference type="OrthoDB" id="10266249at2759"/>
<organism evidence="7 8">
    <name type="scientific">Coniophora puteana (strain RWD-64-598)</name>
    <name type="common">Brown rot fungus</name>
    <dbReference type="NCBI Taxonomy" id="741705"/>
    <lineage>
        <taxon>Eukaryota</taxon>
        <taxon>Fungi</taxon>
        <taxon>Dikarya</taxon>
        <taxon>Basidiomycota</taxon>
        <taxon>Agaricomycotina</taxon>
        <taxon>Agaricomycetes</taxon>
        <taxon>Agaricomycetidae</taxon>
        <taxon>Boletales</taxon>
        <taxon>Coniophorineae</taxon>
        <taxon>Coniophoraceae</taxon>
        <taxon>Coniophora</taxon>
    </lineage>
</organism>
<keyword evidence="4" id="KW-0862">Zinc</keyword>
<evidence type="ECO:0000256" key="1">
    <source>
        <dbReference type="ARBA" id="ARBA00008517"/>
    </source>
</evidence>
<dbReference type="GO" id="GO:0003690">
    <property type="term" value="F:double-stranded DNA binding"/>
    <property type="evidence" value="ECO:0007669"/>
    <property type="project" value="TreeGrafter"/>
</dbReference>
<dbReference type="GO" id="GO:0008270">
    <property type="term" value="F:zinc ion binding"/>
    <property type="evidence" value="ECO:0007669"/>
    <property type="project" value="UniProtKB-KW"/>
</dbReference>
<protein>
    <recommendedName>
        <fullName evidence="6">DNA/RNA-binding protein Kin17 WH-like domain-containing protein</fullName>
    </recommendedName>
</protein>
<evidence type="ECO:0000256" key="3">
    <source>
        <dbReference type="ARBA" id="ARBA00022771"/>
    </source>
</evidence>
<feature type="region of interest" description="Disordered" evidence="5">
    <location>
        <begin position="180"/>
        <end position="217"/>
    </location>
</feature>
<feature type="compositionally biased region" description="Gly residues" evidence="5">
    <location>
        <begin position="190"/>
        <end position="205"/>
    </location>
</feature>
<keyword evidence="2" id="KW-0479">Metal-binding</keyword>
<name>A0A5M3MPW4_CONPW</name>
<evidence type="ECO:0000256" key="2">
    <source>
        <dbReference type="ARBA" id="ARBA00022723"/>
    </source>
</evidence>
<dbReference type="InterPro" id="IPR037321">
    <property type="entry name" value="KIN17-like"/>
</dbReference>
<dbReference type="SUPFAM" id="SSF57667">
    <property type="entry name" value="beta-beta-alpha zinc fingers"/>
    <property type="match status" value="1"/>
</dbReference>
<reference evidence="8" key="1">
    <citation type="journal article" date="2012" name="Science">
        <title>The Paleozoic origin of enzymatic lignin decomposition reconstructed from 31 fungal genomes.</title>
        <authorList>
            <person name="Floudas D."/>
            <person name="Binder M."/>
            <person name="Riley R."/>
            <person name="Barry K."/>
            <person name="Blanchette R.A."/>
            <person name="Henrissat B."/>
            <person name="Martinez A.T."/>
            <person name="Otillar R."/>
            <person name="Spatafora J.W."/>
            <person name="Yadav J.S."/>
            <person name="Aerts A."/>
            <person name="Benoit I."/>
            <person name="Boyd A."/>
            <person name="Carlson A."/>
            <person name="Copeland A."/>
            <person name="Coutinho P.M."/>
            <person name="de Vries R.P."/>
            <person name="Ferreira P."/>
            <person name="Findley K."/>
            <person name="Foster B."/>
            <person name="Gaskell J."/>
            <person name="Glotzer D."/>
            <person name="Gorecki P."/>
            <person name="Heitman J."/>
            <person name="Hesse C."/>
            <person name="Hori C."/>
            <person name="Igarashi K."/>
            <person name="Jurgens J.A."/>
            <person name="Kallen N."/>
            <person name="Kersten P."/>
            <person name="Kohler A."/>
            <person name="Kuees U."/>
            <person name="Kumar T.K.A."/>
            <person name="Kuo A."/>
            <person name="LaButti K."/>
            <person name="Larrondo L.F."/>
            <person name="Lindquist E."/>
            <person name="Ling A."/>
            <person name="Lombard V."/>
            <person name="Lucas S."/>
            <person name="Lundell T."/>
            <person name="Martin R."/>
            <person name="McLaughlin D.J."/>
            <person name="Morgenstern I."/>
            <person name="Morin E."/>
            <person name="Murat C."/>
            <person name="Nagy L.G."/>
            <person name="Nolan M."/>
            <person name="Ohm R.A."/>
            <person name="Patyshakuliyeva A."/>
            <person name="Rokas A."/>
            <person name="Ruiz-Duenas F.J."/>
            <person name="Sabat G."/>
            <person name="Salamov A."/>
            <person name="Samejima M."/>
            <person name="Schmutz J."/>
            <person name="Slot J.C."/>
            <person name="St John F."/>
            <person name="Stenlid J."/>
            <person name="Sun H."/>
            <person name="Sun S."/>
            <person name="Syed K."/>
            <person name="Tsang A."/>
            <person name="Wiebenga A."/>
            <person name="Young D."/>
            <person name="Pisabarro A."/>
            <person name="Eastwood D.C."/>
            <person name="Martin F."/>
            <person name="Cullen D."/>
            <person name="Grigoriev I.V."/>
            <person name="Hibbett D.S."/>
        </authorList>
    </citation>
    <scope>NUCLEOTIDE SEQUENCE [LARGE SCALE GENOMIC DNA]</scope>
    <source>
        <strain evidence="8">RWD-64-598 SS2</strain>
    </source>
</reference>
<feature type="domain" description="DNA/RNA-binding protein Kin17 WH-like" evidence="6">
    <location>
        <begin position="52"/>
        <end position="178"/>
    </location>
</feature>
<evidence type="ECO:0000256" key="4">
    <source>
        <dbReference type="ARBA" id="ARBA00022833"/>
    </source>
</evidence>
<dbReference type="GeneID" id="19205305"/>
<keyword evidence="8" id="KW-1185">Reference proteome</keyword>
<evidence type="ECO:0000256" key="5">
    <source>
        <dbReference type="SAM" id="MobiDB-lite"/>
    </source>
</evidence>
<dbReference type="InterPro" id="IPR038254">
    <property type="entry name" value="KIN17_WH-like_sf"/>
</dbReference>
<dbReference type="Proteomes" id="UP000053558">
    <property type="component" value="Unassembled WGS sequence"/>
</dbReference>
<proteinExistence type="inferred from homology"/>
<sequence>MPRAEAGTAKYLANKMKSKGLQRLRWYCQVCQKQCRDENGFKCHAQSESHLRQMLVVGEHAGKHIADFSMQFQHDFVHLLSRRFGTNRVFANRVYQEFIQDKAHLHMNATRWVTLTEFCKHLGRTGVARVDETDKGWFIAWIDSSPKALARQEASIKKERATMGDEARERMLIAEQIERAKREEGEEGAAEGGGAGASGGGSGSGEEGRKEVGLKREEGAEKVVLSLSAKPAASKSASPPADASLSAQTSPPPASAPSLGGGFKLGGALKPAAGTALKPGANPLKRQNIFKTAGSSKPKAPTESSSGVEEKSSAGVKRAAPMTAAERLIIEEQERKRRRMERDSGIAV</sequence>
<dbReference type="RefSeq" id="XP_007768583.1">
    <property type="nucleotide sequence ID" value="XM_007770393.1"/>
</dbReference>
<feature type="compositionally biased region" description="Low complexity" evidence="5">
    <location>
        <begin position="229"/>
        <end position="249"/>
    </location>
</feature>
<comment type="similarity">
    <text evidence="1">Belongs to the KIN17 family.</text>
</comment>
<dbReference type="AlphaFoldDB" id="A0A5M3MPW4"/>
<feature type="region of interest" description="Disordered" evidence="5">
    <location>
        <begin position="229"/>
        <end position="320"/>
    </location>
</feature>
<dbReference type="Gene3D" id="1.10.10.2030">
    <property type="entry name" value="DNA/RNA-binding protein Kin17, conserved domain"/>
    <property type="match status" value="1"/>
</dbReference>
<evidence type="ECO:0000313" key="8">
    <source>
        <dbReference type="Proteomes" id="UP000053558"/>
    </source>
</evidence>
<evidence type="ECO:0000259" key="6">
    <source>
        <dbReference type="SMART" id="SM01253"/>
    </source>
</evidence>
<evidence type="ECO:0000313" key="7">
    <source>
        <dbReference type="EMBL" id="EIW81173.1"/>
    </source>
</evidence>
<dbReference type="EMBL" id="JH711578">
    <property type="protein sequence ID" value="EIW81173.1"/>
    <property type="molecule type" value="Genomic_DNA"/>
</dbReference>
<dbReference type="InterPro" id="IPR056767">
    <property type="entry name" value="C2H2-Znf_KIN17"/>
</dbReference>
<dbReference type="SMART" id="SM01253">
    <property type="entry name" value="Kin17_mid"/>
    <property type="match status" value="1"/>
</dbReference>
<dbReference type="InterPro" id="IPR036236">
    <property type="entry name" value="Znf_C2H2_sf"/>
</dbReference>
<dbReference type="Pfam" id="PF25095">
    <property type="entry name" value="C2H2-zf_KIN17"/>
    <property type="match status" value="1"/>
</dbReference>
<dbReference type="PANTHER" id="PTHR12805:SF0">
    <property type="entry name" value="DNA_RNA-BINDING PROTEIN KIN17"/>
    <property type="match status" value="1"/>
</dbReference>
<accession>A0A5M3MPW4</accession>